<dbReference type="Proteomes" id="UP000537126">
    <property type="component" value="Unassembled WGS sequence"/>
</dbReference>
<dbReference type="InterPro" id="IPR015421">
    <property type="entry name" value="PyrdxlP-dep_Trfase_major"/>
</dbReference>
<dbReference type="CDD" id="cd00616">
    <property type="entry name" value="AHBA_syn"/>
    <property type="match status" value="1"/>
</dbReference>
<keyword evidence="1 4" id="KW-0663">Pyridoxal phosphate</keyword>
<feature type="active site" description="Proton acceptor" evidence="3">
    <location>
        <position position="186"/>
    </location>
</feature>
<dbReference type="PANTHER" id="PTHR30244:SF36">
    <property type="entry name" value="3-OXO-GLUCOSE-6-PHOSPHATE:GLUTAMATE AMINOTRANSFERASE"/>
    <property type="match status" value="1"/>
</dbReference>
<name>A0A846MT45_9BACT</name>
<dbReference type="EMBL" id="JAASRN010000006">
    <property type="protein sequence ID" value="NIK74743.1"/>
    <property type="molecule type" value="Genomic_DNA"/>
</dbReference>
<dbReference type="Gene3D" id="3.40.640.10">
    <property type="entry name" value="Type I PLP-dependent aspartate aminotransferase-like (Major domain)"/>
    <property type="match status" value="1"/>
</dbReference>
<comment type="similarity">
    <text evidence="2 5">Belongs to the DegT/DnrJ/EryC1 family.</text>
</comment>
<dbReference type="AlphaFoldDB" id="A0A846MT45"/>
<evidence type="ECO:0000256" key="1">
    <source>
        <dbReference type="ARBA" id="ARBA00022898"/>
    </source>
</evidence>
<dbReference type="RefSeq" id="WP_166920816.1">
    <property type="nucleotide sequence ID" value="NZ_JAASRN010000006.1"/>
</dbReference>
<dbReference type="Gene3D" id="3.90.1150.10">
    <property type="entry name" value="Aspartate Aminotransferase, domain 1"/>
    <property type="match status" value="1"/>
</dbReference>
<feature type="modified residue" description="N6-(pyridoxal phosphate)lysine" evidence="4">
    <location>
        <position position="186"/>
    </location>
</feature>
<dbReference type="GO" id="GO:0000271">
    <property type="term" value="P:polysaccharide biosynthetic process"/>
    <property type="evidence" value="ECO:0007669"/>
    <property type="project" value="TreeGrafter"/>
</dbReference>
<dbReference type="PANTHER" id="PTHR30244">
    <property type="entry name" value="TRANSAMINASE"/>
    <property type="match status" value="1"/>
</dbReference>
<dbReference type="InterPro" id="IPR015424">
    <property type="entry name" value="PyrdxlP-dep_Trfase"/>
</dbReference>
<evidence type="ECO:0000256" key="4">
    <source>
        <dbReference type="PIRSR" id="PIRSR000390-2"/>
    </source>
</evidence>
<evidence type="ECO:0000256" key="2">
    <source>
        <dbReference type="ARBA" id="ARBA00037999"/>
    </source>
</evidence>
<dbReference type="GO" id="GO:0030170">
    <property type="term" value="F:pyridoxal phosphate binding"/>
    <property type="evidence" value="ECO:0007669"/>
    <property type="project" value="TreeGrafter"/>
</dbReference>
<accession>A0A846MT45</accession>
<organism evidence="6 7">
    <name type="scientific">Thermonema lapsum</name>
    <dbReference type="NCBI Taxonomy" id="28195"/>
    <lineage>
        <taxon>Bacteria</taxon>
        <taxon>Pseudomonadati</taxon>
        <taxon>Bacteroidota</taxon>
        <taxon>Cytophagia</taxon>
        <taxon>Cytophagales</taxon>
        <taxon>Thermonemataceae</taxon>
        <taxon>Thermonema</taxon>
    </lineage>
</organism>
<reference evidence="6 7" key="1">
    <citation type="submission" date="2020-03" db="EMBL/GenBank/DDBJ databases">
        <title>Genomic Encyclopedia of Type Strains, Phase IV (KMG-IV): sequencing the most valuable type-strain genomes for metagenomic binning, comparative biology and taxonomic classification.</title>
        <authorList>
            <person name="Goeker M."/>
        </authorList>
    </citation>
    <scope>NUCLEOTIDE SEQUENCE [LARGE SCALE GENOMIC DNA]</scope>
    <source>
        <strain evidence="6 7">DSM 5718</strain>
    </source>
</reference>
<dbReference type="GO" id="GO:0008483">
    <property type="term" value="F:transaminase activity"/>
    <property type="evidence" value="ECO:0007669"/>
    <property type="project" value="TreeGrafter"/>
</dbReference>
<dbReference type="SUPFAM" id="SSF53383">
    <property type="entry name" value="PLP-dependent transferases"/>
    <property type="match status" value="1"/>
</dbReference>
<sequence length="364" mass="40859">MRVPFFDLRRQNRHIKALLLQKVEEVLENGCFSGEACVHPLEQQLTAACGLPYVLAVNSGTAALFLALKALNIGKGDEVILPAHTYFACASAVLQVGAQPVFADIEPRSWQIDPQQLPRLLTPRTKAVLAVHLYGIPCDINAIARFCQENALWLIEDAAQAFGTQIGQQKAGSFGDMAAFSFYPTKNLGTAGEGGAIAFKDPAHRHLLRALRNQGNVQKYHHEVTGYNFRMGALEAAILEAKLPFLEEWTKRKQQIVDTYRRVINNPYIRFPEEPPNCRPAYHLCVIQVADRQHFLSYLKQKGIGYGIHYPVPCHKHPPFRGLAFECPRAEYHCAHCVSLPLFPELHPQEVEYVAEALNAYRPR</sequence>
<evidence type="ECO:0000313" key="6">
    <source>
        <dbReference type="EMBL" id="NIK74743.1"/>
    </source>
</evidence>
<gene>
    <name evidence="6" type="ORF">FHS56_002276</name>
</gene>
<keyword evidence="7" id="KW-1185">Reference proteome</keyword>
<dbReference type="InterPro" id="IPR000653">
    <property type="entry name" value="DegT/StrS_aminotransferase"/>
</dbReference>
<comment type="caution">
    <text evidence="6">The sequence shown here is derived from an EMBL/GenBank/DDBJ whole genome shotgun (WGS) entry which is preliminary data.</text>
</comment>
<evidence type="ECO:0000256" key="5">
    <source>
        <dbReference type="RuleBase" id="RU004508"/>
    </source>
</evidence>
<dbReference type="PIRSF" id="PIRSF000390">
    <property type="entry name" value="PLP_StrS"/>
    <property type="match status" value="1"/>
</dbReference>
<evidence type="ECO:0000256" key="3">
    <source>
        <dbReference type="PIRSR" id="PIRSR000390-1"/>
    </source>
</evidence>
<proteinExistence type="inferred from homology"/>
<evidence type="ECO:0000313" key="7">
    <source>
        <dbReference type="Proteomes" id="UP000537126"/>
    </source>
</evidence>
<dbReference type="InterPro" id="IPR015422">
    <property type="entry name" value="PyrdxlP-dep_Trfase_small"/>
</dbReference>
<protein>
    <submittedName>
        <fullName evidence="6">dTDP-4-amino-4,6-dideoxygalactose transaminase</fullName>
    </submittedName>
</protein>
<dbReference type="Pfam" id="PF01041">
    <property type="entry name" value="DegT_DnrJ_EryC1"/>
    <property type="match status" value="1"/>
</dbReference>